<dbReference type="GO" id="GO:0006430">
    <property type="term" value="P:lysyl-tRNA aminoacylation"/>
    <property type="evidence" value="ECO:0007669"/>
    <property type="project" value="InterPro"/>
</dbReference>
<evidence type="ECO:0000256" key="13">
    <source>
        <dbReference type="RuleBase" id="RU003748"/>
    </source>
</evidence>
<dbReference type="GO" id="GO:0005524">
    <property type="term" value="F:ATP binding"/>
    <property type="evidence" value="ECO:0007669"/>
    <property type="project" value="UniProtKB-KW"/>
</dbReference>
<dbReference type="InterPro" id="IPR002313">
    <property type="entry name" value="Lys-tRNA-ligase_II"/>
</dbReference>
<feature type="domain" description="Aminoacyl-transfer RNA synthetases class-II family profile" evidence="15">
    <location>
        <begin position="228"/>
        <end position="560"/>
    </location>
</feature>
<dbReference type="GO" id="GO:0005829">
    <property type="term" value="C:cytosol"/>
    <property type="evidence" value="ECO:0007669"/>
    <property type="project" value="TreeGrafter"/>
</dbReference>
<comment type="subcellular location">
    <subcellularLocation>
        <location evidence="1">Cytoplasm</location>
    </subcellularLocation>
</comment>
<dbReference type="InterPro" id="IPR018149">
    <property type="entry name" value="Lys-tRNA-synth_II_C"/>
</dbReference>
<dbReference type="FunFam" id="2.40.50.140:FF:000050">
    <property type="entry name" value="Lysine--tRNA ligase"/>
    <property type="match status" value="1"/>
</dbReference>
<keyword evidence="7" id="KW-0547">Nucleotide-binding</keyword>
<dbReference type="InterPro" id="IPR004365">
    <property type="entry name" value="NA-bd_OB_tRNA"/>
</dbReference>
<feature type="compositionally biased region" description="Basic and acidic residues" evidence="14">
    <location>
        <begin position="1"/>
        <end position="18"/>
    </location>
</feature>
<protein>
    <recommendedName>
        <fullName evidence="4 13">Lysine--tRNA ligase</fullName>
        <ecNumber evidence="3 13">6.1.1.6</ecNumber>
    </recommendedName>
    <alternativeName>
        <fullName evidence="11 13">Lysyl-tRNA synthetase</fullName>
    </alternativeName>
</protein>
<evidence type="ECO:0000256" key="9">
    <source>
        <dbReference type="ARBA" id="ARBA00022917"/>
    </source>
</evidence>
<evidence type="ECO:0000256" key="7">
    <source>
        <dbReference type="ARBA" id="ARBA00022741"/>
    </source>
</evidence>
<organism evidence="16 17">
    <name type="scientific">Parastrongyloides trichosuri</name>
    <name type="common">Possum-specific nematode worm</name>
    <dbReference type="NCBI Taxonomy" id="131310"/>
    <lineage>
        <taxon>Eukaryota</taxon>
        <taxon>Metazoa</taxon>
        <taxon>Ecdysozoa</taxon>
        <taxon>Nematoda</taxon>
        <taxon>Chromadorea</taxon>
        <taxon>Rhabditida</taxon>
        <taxon>Tylenchina</taxon>
        <taxon>Panagrolaimomorpha</taxon>
        <taxon>Strongyloidoidea</taxon>
        <taxon>Strongyloididae</taxon>
        <taxon>Parastrongyloides</taxon>
    </lineage>
</organism>
<dbReference type="PIRSF" id="PIRSF039101">
    <property type="entry name" value="LysRS2"/>
    <property type="match status" value="1"/>
</dbReference>
<evidence type="ECO:0000259" key="15">
    <source>
        <dbReference type="PROSITE" id="PS50862"/>
    </source>
</evidence>
<dbReference type="STRING" id="131310.A0A0N5A2Y7"/>
<name>A0A0N5A2Y7_PARTI</name>
<keyword evidence="10" id="KW-0030">Aminoacyl-tRNA synthetase</keyword>
<dbReference type="GO" id="GO:0017101">
    <property type="term" value="C:aminoacyl-tRNA synthetase multienzyme complex"/>
    <property type="evidence" value="ECO:0007669"/>
    <property type="project" value="TreeGrafter"/>
</dbReference>
<dbReference type="FunFam" id="3.30.930.10:FF:000238">
    <property type="entry name" value="Lysine--tRNA ligase"/>
    <property type="match status" value="1"/>
</dbReference>
<dbReference type="PANTHER" id="PTHR42918:SF9">
    <property type="entry name" value="LYSINE--TRNA LIGASE"/>
    <property type="match status" value="1"/>
</dbReference>
<dbReference type="SUPFAM" id="SSF55681">
    <property type="entry name" value="Class II aaRS and biotin synthetases"/>
    <property type="match status" value="1"/>
</dbReference>
<keyword evidence="5" id="KW-0963">Cytoplasm</keyword>
<dbReference type="WBParaSite" id="PTRK_0001599700.1">
    <property type="protein sequence ID" value="PTRK_0001599700.1"/>
    <property type="gene ID" value="PTRK_0001599700"/>
</dbReference>
<evidence type="ECO:0000256" key="5">
    <source>
        <dbReference type="ARBA" id="ARBA00022490"/>
    </source>
</evidence>
<dbReference type="InterPro" id="IPR044136">
    <property type="entry name" value="Lys-tRNA-ligase_II_N"/>
</dbReference>
<dbReference type="CDD" id="cd00775">
    <property type="entry name" value="LysRS_core"/>
    <property type="match status" value="1"/>
</dbReference>
<keyword evidence="8" id="KW-0067">ATP-binding</keyword>
<dbReference type="Pfam" id="PF01336">
    <property type="entry name" value="tRNA_anti-codon"/>
    <property type="match status" value="1"/>
</dbReference>
<dbReference type="PROSITE" id="PS50862">
    <property type="entry name" value="AA_TRNA_LIGASE_II"/>
    <property type="match status" value="1"/>
</dbReference>
<keyword evidence="9" id="KW-0648">Protein biosynthesis</keyword>
<dbReference type="EC" id="6.1.1.6" evidence="3 13"/>
<dbReference type="InterPro" id="IPR045864">
    <property type="entry name" value="aa-tRNA-synth_II/BPL/LPL"/>
</dbReference>
<dbReference type="PRINTS" id="PR00982">
    <property type="entry name" value="TRNASYNTHLYS"/>
</dbReference>
<dbReference type="HAMAP" id="MF_00252">
    <property type="entry name" value="Lys_tRNA_synth_class2"/>
    <property type="match status" value="1"/>
</dbReference>
<evidence type="ECO:0000256" key="12">
    <source>
        <dbReference type="ARBA" id="ARBA00048573"/>
    </source>
</evidence>
<evidence type="ECO:0000256" key="8">
    <source>
        <dbReference type="ARBA" id="ARBA00022840"/>
    </source>
</evidence>
<comment type="catalytic activity">
    <reaction evidence="12 13">
        <text>tRNA(Lys) + L-lysine + ATP = L-lysyl-tRNA(Lys) + AMP + diphosphate</text>
        <dbReference type="Rhea" id="RHEA:20792"/>
        <dbReference type="Rhea" id="RHEA-COMP:9696"/>
        <dbReference type="Rhea" id="RHEA-COMP:9697"/>
        <dbReference type="ChEBI" id="CHEBI:30616"/>
        <dbReference type="ChEBI" id="CHEBI:32551"/>
        <dbReference type="ChEBI" id="CHEBI:33019"/>
        <dbReference type="ChEBI" id="CHEBI:78442"/>
        <dbReference type="ChEBI" id="CHEBI:78529"/>
        <dbReference type="ChEBI" id="CHEBI:456215"/>
        <dbReference type="EC" id="6.1.1.6"/>
    </reaction>
</comment>
<evidence type="ECO:0000256" key="4">
    <source>
        <dbReference type="ARBA" id="ARBA00015745"/>
    </source>
</evidence>
<dbReference type="Proteomes" id="UP000038045">
    <property type="component" value="Unplaced"/>
</dbReference>
<dbReference type="InterPro" id="IPR006195">
    <property type="entry name" value="aa-tRNA-synth_II"/>
</dbReference>
<dbReference type="Gene3D" id="3.30.930.10">
    <property type="entry name" value="Bira Bifunctional Protein, Domain 2"/>
    <property type="match status" value="1"/>
</dbReference>
<feature type="compositionally biased region" description="Basic and acidic residues" evidence="14">
    <location>
        <begin position="25"/>
        <end position="52"/>
    </location>
</feature>
<keyword evidence="16" id="KW-1185">Reference proteome</keyword>
<evidence type="ECO:0000313" key="17">
    <source>
        <dbReference type="WBParaSite" id="PTRK_0001599700.1"/>
    </source>
</evidence>
<dbReference type="CDD" id="cd04322">
    <property type="entry name" value="LysRS_N"/>
    <property type="match status" value="1"/>
</dbReference>
<dbReference type="NCBIfam" id="TIGR00499">
    <property type="entry name" value="lysS_bact"/>
    <property type="match status" value="1"/>
</dbReference>
<dbReference type="NCBIfam" id="NF001756">
    <property type="entry name" value="PRK00484.1"/>
    <property type="match status" value="1"/>
</dbReference>
<evidence type="ECO:0000256" key="11">
    <source>
        <dbReference type="ARBA" id="ARBA00030563"/>
    </source>
</evidence>
<dbReference type="Gene3D" id="2.40.50.140">
    <property type="entry name" value="Nucleic acid-binding proteins"/>
    <property type="match status" value="1"/>
</dbReference>
<sequence length="579" mass="65851">MADVENQDKKISKSELKRQLKAAQKAKEKAEKDALKAAENADKPAAKKKEADPSDPQEYFNSRVRMIEERRAAGDNPFPHKFEVSMSLTDYIEEYGPKLVNEQVMEDVTVRVSGRIFSKRESGSKLIFYDLHGEGKHVQIMANARYCTGEATFAEVHDKIKRGDIVGIVGHPTRTKAGELSIIPIEFIQLTPCLHMLPHTHFGLKNQETRYRMRYLDLIMNPEVKNKFVVRSKIVTFLRRYLDNLGFLEVETPMMNQIAGGATAKPFITHHNELNLDLFLRIAPELYLKMLVVGGIDRVYEIGRLFRNEGIDLTHNPEFTTCEFYMAYADYNDLMKITEDLLSKMVYFIHGTHKISYRPNGPGSEPVQEVDFTPPFKRIDMITGLEEILNVKFPPADTFGTPEARDFFDGLCKKHNVDCSEPRTTARLLDKLVGEYLESKCISPTFICGHPQIMSPLAKWHRSIPGLTERFELFAVTKEIANAYTELNDPITQRKRFEEQAAQKDAGDDEAQVIDENFCTALEYGLPPTAGWGMGIDRLAMLLTDSNNIKEILLFPAMRPEEQKVNPLEDSEETKGSTA</sequence>
<keyword evidence="6" id="KW-0436">Ligase</keyword>
<feature type="region of interest" description="Disordered" evidence="14">
    <location>
        <begin position="560"/>
        <end position="579"/>
    </location>
</feature>
<evidence type="ECO:0000256" key="1">
    <source>
        <dbReference type="ARBA" id="ARBA00004496"/>
    </source>
</evidence>
<feature type="region of interest" description="Disordered" evidence="14">
    <location>
        <begin position="1"/>
        <end position="59"/>
    </location>
</feature>
<dbReference type="SUPFAM" id="SSF50249">
    <property type="entry name" value="Nucleic acid-binding proteins"/>
    <property type="match status" value="1"/>
</dbReference>
<dbReference type="GO" id="GO:0005739">
    <property type="term" value="C:mitochondrion"/>
    <property type="evidence" value="ECO:0007669"/>
    <property type="project" value="TreeGrafter"/>
</dbReference>
<dbReference type="InterPro" id="IPR012340">
    <property type="entry name" value="NA-bd_OB-fold"/>
</dbReference>
<evidence type="ECO:0000256" key="6">
    <source>
        <dbReference type="ARBA" id="ARBA00022598"/>
    </source>
</evidence>
<evidence type="ECO:0000256" key="2">
    <source>
        <dbReference type="ARBA" id="ARBA00008226"/>
    </source>
</evidence>
<dbReference type="AlphaFoldDB" id="A0A0N5A2Y7"/>
<evidence type="ECO:0000256" key="3">
    <source>
        <dbReference type="ARBA" id="ARBA00013166"/>
    </source>
</evidence>
<accession>A0A0N5A2Y7</accession>
<evidence type="ECO:0000256" key="10">
    <source>
        <dbReference type="ARBA" id="ARBA00023146"/>
    </source>
</evidence>
<proteinExistence type="inferred from homology"/>
<comment type="similarity">
    <text evidence="2">Belongs to the class-II aminoacyl-tRNA synthetase family.</text>
</comment>
<evidence type="ECO:0000313" key="16">
    <source>
        <dbReference type="Proteomes" id="UP000038045"/>
    </source>
</evidence>
<dbReference type="InterPro" id="IPR034762">
    <property type="entry name" value="Lys-tRNA-ligase_II_bac/euk"/>
</dbReference>
<evidence type="ECO:0000256" key="14">
    <source>
        <dbReference type="SAM" id="MobiDB-lite"/>
    </source>
</evidence>
<dbReference type="GO" id="GO:0000049">
    <property type="term" value="F:tRNA binding"/>
    <property type="evidence" value="ECO:0007669"/>
    <property type="project" value="TreeGrafter"/>
</dbReference>
<reference evidence="17" key="1">
    <citation type="submission" date="2017-02" db="UniProtKB">
        <authorList>
            <consortium name="WormBaseParasite"/>
        </authorList>
    </citation>
    <scope>IDENTIFICATION</scope>
</reference>
<dbReference type="Pfam" id="PF00152">
    <property type="entry name" value="tRNA-synt_2"/>
    <property type="match status" value="1"/>
</dbReference>
<dbReference type="GO" id="GO:0004824">
    <property type="term" value="F:lysine-tRNA ligase activity"/>
    <property type="evidence" value="ECO:0007669"/>
    <property type="project" value="UniProtKB-EC"/>
</dbReference>
<dbReference type="InterPro" id="IPR004364">
    <property type="entry name" value="Aa-tRNA-synt_II"/>
</dbReference>
<dbReference type="PANTHER" id="PTHR42918">
    <property type="entry name" value="LYSYL-TRNA SYNTHETASE"/>
    <property type="match status" value="1"/>
</dbReference>